<dbReference type="PANTHER" id="PTHR45228:SF1">
    <property type="entry name" value="CYCLIC DI-GMP PHOSPHODIESTERASE TM_0186"/>
    <property type="match status" value="1"/>
</dbReference>
<sequence>MAGLYNQISNEFNNLRDKIYNKASLLAVTKAIEDVVIDFNLNGRMFVFFQKEKFFLHEISRYQRLEKICKELYLFADSFSETTRRKFSEANFINLSDGNDEVSRNMLKEWTVIIQHPEYSMALITQETEGKQQIDQDMFRKFQGGLIFESEQVDQAILNLEKYICNKYKDNRQFCRINTSKSKPERIAEKRNQKMVSLFLNNALDQVESSFDMLASQIVMLDYSLEENERRTREIIKRLCFAAEYKDEDTAFHLISLSLTATLLYSWVTDEPKKLKEMYYASLMHDIGKIGIPDRILLKPGKLTPDEFEVIESHPRIAYNILRNTDHKLLKTAQKIAYTHHEKWDGSGYPEGLSGKKIPIEGRIVAIADVFDALMSDRVYKDAYSLEKTLDIMADGRKQHFDGKLLDIFFDNIEIIMRFRNDIAKEFAKFDSNQVAEHFFKLEIDFKKLAAADEPEFFEICPHFK</sequence>
<dbReference type="AlphaFoldDB" id="A0A931F9A3"/>
<dbReference type="EMBL" id="JADPIE010000005">
    <property type="protein sequence ID" value="MBF8437368.1"/>
    <property type="molecule type" value="Genomic_DNA"/>
</dbReference>
<evidence type="ECO:0000259" key="1">
    <source>
        <dbReference type="PROSITE" id="PS51832"/>
    </source>
</evidence>
<comment type="caution">
    <text evidence="2">The sequence shown here is derived from an EMBL/GenBank/DDBJ whole genome shotgun (WGS) entry which is preliminary data.</text>
</comment>
<dbReference type="InterPro" id="IPR019278">
    <property type="entry name" value="DICT_dom"/>
</dbReference>
<evidence type="ECO:0000313" key="2">
    <source>
        <dbReference type="EMBL" id="MBF8437368.1"/>
    </source>
</evidence>
<dbReference type="InterPro" id="IPR037522">
    <property type="entry name" value="HD_GYP_dom"/>
</dbReference>
<dbReference type="Pfam" id="PF13487">
    <property type="entry name" value="HD_5"/>
    <property type="match status" value="1"/>
</dbReference>
<reference evidence="2" key="1">
    <citation type="submission" date="2020-11" db="EMBL/GenBank/DDBJ databases">
        <title>Halonatronomonas betainensis gen. nov., sp. nov. a novel haloalkaliphilic representative of the family Halanaerobiacae capable of betaine degradation.</title>
        <authorList>
            <person name="Boltyanskaya Y."/>
            <person name="Kevbrin V."/>
            <person name="Detkova E."/>
            <person name="Grouzdev D.S."/>
            <person name="Koziaeva V."/>
            <person name="Zhilina T."/>
        </authorList>
    </citation>
    <scope>NUCLEOTIDE SEQUENCE</scope>
    <source>
        <strain evidence="2">Z-7014</strain>
    </source>
</reference>
<accession>A0A931F9A3</accession>
<protein>
    <submittedName>
        <fullName evidence="2">HD domain-containing protein</fullName>
    </submittedName>
</protein>
<proteinExistence type="predicted"/>
<dbReference type="PROSITE" id="PS51832">
    <property type="entry name" value="HD_GYP"/>
    <property type="match status" value="1"/>
</dbReference>
<dbReference type="Proteomes" id="UP000621436">
    <property type="component" value="Unassembled WGS sequence"/>
</dbReference>
<dbReference type="RefSeq" id="WP_270454341.1">
    <property type="nucleotide sequence ID" value="NZ_JADPIE010000005.1"/>
</dbReference>
<dbReference type="Gene3D" id="1.10.3210.10">
    <property type="entry name" value="Hypothetical protein af1432"/>
    <property type="match status" value="1"/>
</dbReference>
<organism evidence="2 3">
    <name type="scientific">Halonatronomonas betaini</name>
    <dbReference type="NCBI Taxonomy" id="2778430"/>
    <lineage>
        <taxon>Bacteria</taxon>
        <taxon>Bacillati</taxon>
        <taxon>Bacillota</taxon>
        <taxon>Clostridia</taxon>
        <taxon>Halanaerobiales</taxon>
        <taxon>Halarsenatibacteraceae</taxon>
        <taxon>Halonatronomonas</taxon>
    </lineage>
</organism>
<dbReference type="SUPFAM" id="SSF109604">
    <property type="entry name" value="HD-domain/PDEase-like"/>
    <property type="match status" value="1"/>
</dbReference>
<dbReference type="SMART" id="SM00471">
    <property type="entry name" value="HDc"/>
    <property type="match status" value="1"/>
</dbReference>
<dbReference type="InterPro" id="IPR052020">
    <property type="entry name" value="Cyclic_di-GMP/3'3'-cGAMP_PDE"/>
</dbReference>
<evidence type="ECO:0000313" key="3">
    <source>
        <dbReference type="Proteomes" id="UP000621436"/>
    </source>
</evidence>
<name>A0A931F9A3_9FIRM</name>
<dbReference type="PANTHER" id="PTHR45228">
    <property type="entry name" value="CYCLIC DI-GMP PHOSPHODIESTERASE TM_0186-RELATED"/>
    <property type="match status" value="1"/>
</dbReference>
<gene>
    <name evidence="2" type="ORF">I0Q91_09775</name>
</gene>
<keyword evidence="3" id="KW-1185">Reference proteome</keyword>
<feature type="domain" description="HD-GYP" evidence="1">
    <location>
        <begin position="228"/>
        <end position="425"/>
    </location>
</feature>
<dbReference type="CDD" id="cd00077">
    <property type="entry name" value="HDc"/>
    <property type="match status" value="1"/>
</dbReference>
<dbReference type="Pfam" id="PF10069">
    <property type="entry name" value="DICT"/>
    <property type="match status" value="1"/>
</dbReference>
<dbReference type="InterPro" id="IPR003607">
    <property type="entry name" value="HD/PDEase_dom"/>
</dbReference>